<dbReference type="Proteomes" id="UP000219338">
    <property type="component" value="Unassembled WGS sequence"/>
</dbReference>
<keyword evidence="2" id="KW-1185">Reference proteome</keyword>
<gene>
    <name evidence="1" type="ORF">ARMOST_13661</name>
</gene>
<proteinExistence type="predicted"/>
<reference evidence="2" key="1">
    <citation type="journal article" date="2017" name="Nat. Ecol. Evol.">
        <title>Genome expansion and lineage-specific genetic innovations in the forest pathogenic fungi Armillaria.</title>
        <authorList>
            <person name="Sipos G."/>
            <person name="Prasanna A.N."/>
            <person name="Walter M.C."/>
            <person name="O'Connor E."/>
            <person name="Balint B."/>
            <person name="Krizsan K."/>
            <person name="Kiss B."/>
            <person name="Hess J."/>
            <person name="Varga T."/>
            <person name="Slot J."/>
            <person name="Riley R."/>
            <person name="Boka B."/>
            <person name="Rigling D."/>
            <person name="Barry K."/>
            <person name="Lee J."/>
            <person name="Mihaltcheva S."/>
            <person name="LaButti K."/>
            <person name="Lipzen A."/>
            <person name="Waldron R."/>
            <person name="Moloney N.M."/>
            <person name="Sperisen C."/>
            <person name="Kredics L."/>
            <person name="Vagvoelgyi C."/>
            <person name="Patrignani A."/>
            <person name="Fitzpatrick D."/>
            <person name="Nagy I."/>
            <person name="Doyle S."/>
            <person name="Anderson J.B."/>
            <person name="Grigoriev I.V."/>
            <person name="Gueldener U."/>
            <person name="Muensterkoetter M."/>
            <person name="Nagy L.G."/>
        </authorList>
    </citation>
    <scope>NUCLEOTIDE SEQUENCE [LARGE SCALE GENOMIC DNA]</scope>
    <source>
        <strain evidence="2">C18/9</strain>
    </source>
</reference>
<evidence type="ECO:0000313" key="1">
    <source>
        <dbReference type="EMBL" id="SJL10277.1"/>
    </source>
</evidence>
<name>A0A284RND8_ARMOS</name>
<organism evidence="1 2">
    <name type="scientific">Armillaria ostoyae</name>
    <name type="common">Armillaria root rot fungus</name>
    <dbReference type="NCBI Taxonomy" id="47428"/>
    <lineage>
        <taxon>Eukaryota</taxon>
        <taxon>Fungi</taxon>
        <taxon>Dikarya</taxon>
        <taxon>Basidiomycota</taxon>
        <taxon>Agaricomycotina</taxon>
        <taxon>Agaricomycetes</taxon>
        <taxon>Agaricomycetidae</taxon>
        <taxon>Agaricales</taxon>
        <taxon>Marasmiineae</taxon>
        <taxon>Physalacriaceae</taxon>
        <taxon>Armillaria</taxon>
    </lineage>
</organism>
<protein>
    <submittedName>
        <fullName evidence="1">Uncharacterized protein</fullName>
    </submittedName>
</protein>
<sequence>MWLRSQVGQALLDHVSDLSKQSEFIGLNVCLNKETTVQGTTIRLAFCLIAGSIRIVIETMLLSDSPAKTLLLFSLVAIF</sequence>
<accession>A0A284RND8</accession>
<dbReference type="AlphaFoldDB" id="A0A284RND8"/>
<evidence type="ECO:0000313" key="2">
    <source>
        <dbReference type="Proteomes" id="UP000219338"/>
    </source>
</evidence>
<dbReference type="EMBL" id="FUEG01000012">
    <property type="protein sequence ID" value="SJL10277.1"/>
    <property type="molecule type" value="Genomic_DNA"/>
</dbReference>